<gene>
    <name evidence="2" type="ORF">SISNIDRAFT_420996</name>
</gene>
<sequence>MQYDASASAKPLQCPNKATCARLGHAFKTRGDLIQHWRKSENCRFLYKETYIPPAQHETFTDAETNFGAQSEVDSTPSPPPSPVAEPPARSPSPDPANQRARVEDALEDDPYIYAIPRYHPPDKSIPRKKSYEDYRAELANIKKKISELEKKRKDPSPISYAPFASKLDWEVNRWLVEEGVSDNAINRLCAIDGIVKNLGMSDHNCYSIKKTINQLPAVGDGWNRTPITIDEHPTSYNVYSRDILSVIKHLFSRPEFKDTIAYGPQEQYADKETTSRLYNEMWTGDWWCRTQVRTSFVDCRCTVIPILISTDKTQLTSFGGDHAAYPVYMTIGNIDKETRKKPSSGAWRLIGYLPTGKFDEDGISDAAARRARFRLFHACMGFLLAPLVKAGKDGITLVDPHGNSRHCYPILAGYPSDYPEQCLVCTNRQNVSCPKCDTDDFSINAAGAPRNAAETLGILEEAGECLRLSDAKDLLDPPKLNFISEPFWAKLPHCDIHSIITPDILHQLLQGMVKHLVSWLSLILSKEELDFRFKALPPIRSCRHFPRGISVLKNTTGSEHRDIGKQLMGCLIGKVDDSVLRATRGLLDFLYLASYKSHSTETLQYMKDALNLFHANKNAFFRYGGRDSASFDYPKLHSLQHYIQSILDFGTTDNYNTETTERLHIDFVKHAYEHTNHKNFIEQMIAWLARIERVGLFKSFVNYQQNGALPLPKRVTTRVKHQQVLALHATVFAVEHITKLHDIPTFPADLETFFKALQPSLPRPTTRSVAPTLVPTPQQLAVYKRVKFISADLQMDSAKDIVDVANATPCKPATSRSAEVPARYDSVLVDVDDVGEDAFGVALYRVAIIKLIFSIPTAARQHPSSSVRVPDPGELAYVEWLDIAKSKHEPSGMFAVTRARRNIRHEVILLSRVRRTCHLIPQFGDDTPRGMNYKTVLLKQNSFWLNNYIDNLSFQTLYLVF</sequence>
<protein>
    <recommendedName>
        <fullName evidence="4">C2H2-type domain-containing protein</fullName>
    </recommendedName>
</protein>
<dbReference type="OrthoDB" id="3252362at2759"/>
<organism evidence="2 3">
    <name type="scientific">Sistotremastrum niveocremeum HHB9708</name>
    <dbReference type="NCBI Taxonomy" id="1314777"/>
    <lineage>
        <taxon>Eukaryota</taxon>
        <taxon>Fungi</taxon>
        <taxon>Dikarya</taxon>
        <taxon>Basidiomycota</taxon>
        <taxon>Agaricomycotina</taxon>
        <taxon>Agaricomycetes</taxon>
        <taxon>Sistotremastrales</taxon>
        <taxon>Sistotremastraceae</taxon>
        <taxon>Sertulicium</taxon>
        <taxon>Sertulicium niveocremeum</taxon>
    </lineage>
</organism>
<dbReference type="InterPro" id="IPR041078">
    <property type="entry name" value="Plavaka"/>
</dbReference>
<evidence type="ECO:0000313" key="3">
    <source>
        <dbReference type="Proteomes" id="UP000076722"/>
    </source>
</evidence>
<evidence type="ECO:0000313" key="2">
    <source>
        <dbReference type="EMBL" id="KZS86371.1"/>
    </source>
</evidence>
<evidence type="ECO:0000256" key="1">
    <source>
        <dbReference type="SAM" id="MobiDB-lite"/>
    </source>
</evidence>
<keyword evidence="3" id="KW-1185">Reference proteome</keyword>
<accession>A0A164M553</accession>
<proteinExistence type="predicted"/>
<evidence type="ECO:0008006" key="4">
    <source>
        <dbReference type="Google" id="ProtNLM"/>
    </source>
</evidence>
<dbReference type="Proteomes" id="UP000076722">
    <property type="component" value="Unassembled WGS sequence"/>
</dbReference>
<feature type="compositionally biased region" description="Pro residues" evidence="1">
    <location>
        <begin position="77"/>
        <end position="95"/>
    </location>
</feature>
<feature type="region of interest" description="Disordered" evidence="1">
    <location>
        <begin position="69"/>
        <end position="102"/>
    </location>
</feature>
<name>A0A164M553_9AGAM</name>
<dbReference type="AlphaFoldDB" id="A0A164M553"/>
<reference evidence="2 3" key="1">
    <citation type="journal article" date="2016" name="Mol. Biol. Evol.">
        <title>Comparative Genomics of Early-Diverging Mushroom-Forming Fungi Provides Insights into the Origins of Lignocellulose Decay Capabilities.</title>
        <authorList>
            <person name="Nagy L.G."/>
            <person name="Riley R."/>
            <person name="Tritt A."/>
            <person name="Adam C."/>
            <person name="Daum C."/>
            <person name="Floudas D."/>
            <person name="Sun H."/>
            <person name="Yadav J.S."/>
            <person name="Pangilinan J."/>
            <person name="Larsson K.H."/>
            <person name="Matsuura K."/>
            <person name="Barry K."/>
            <person name="Labutti K."/>
            <person name="Kuo R."/>
            <person name="Ohm R.A."/>
            <person name="Bhattacharya S.S."/>
            <person name="Shirouzu T."/>
            <person name="Yoshinaga Y."/>
            <person name="Martin F.M."/>
            <person name="Grigoriev I.V."/>
            <person name="Hibbett D.S."/>
        </authorList>
    </citation>
    <scope>NUCLEOTIDE SEQUENCE [LARGE SCALE GENOMIC DNA]</scope>
    <source>
        <strain evidence="2 3">HHB9708</strain>
    </source>
</reference>
<dbReference type="STRING" id="1314777.A0A164M553"/>
<dbReference type="EMBL" id="KV419521">
    <property type="protein sequence ID" value="KZS86371.1"/>
    <property type="molecule type" value="Genomic_DNA"/>
</dbReference>
<dbReference type="Pfam" id="PF18759">
    <property type="entry name" value="Plavaka"/>
    <property type="match status" value="1"/>
</dbReference>